<gene>
    <name evidence="2" type="ORF">OHC33_010081</name>
</gene>
<keyword evidence="3" id="KW-1185">Reference proteome</keyword>
<evidence type="ECO:0000313" key="3">
    <source>
        <dbReference type="Proteomes" id="UP001316803"/>
    </source>
</evidence>
<accession>A0AAN8I3R0</accession>
<dbReference type="AlphaFoldDB" id="A0AAN8I3R0"/>
<evidence type="ECO:0000256" key="1">
    <source>
        <dbReference type="SAM" id="MobiDB-lite"/>
    </source>
</evidence>
<name>A0AAN8I3R0_9EURO</name>
<comment type="caution">
    <text evidence="2">The sequence shown here is derived from an EMBL/GenBank/DDBJ whole genome shotgun (WGS) entry which is preliminary data.</text>
</comment>
<feature type="region of interest" description="Disordered" evidence="1">
    <location>
        <begin position="61"/>
        <end position="87"/>
    </location>
</feature>
<organism evidence="2 3">
    <name type="scientific">Knufia fluminis</name>
    <dbReference type="NCBI Taxonomy" id="191047"/>
    <lineage>
        <taxon>Eukaryota</taxon>
        <taxon>Fungi</taxon>
        <taxon>Dikarya</taxon>
        <taxon>Ascomycota</taxon>
        <taxon>Pezizomycotina</taxon>
        <taxon>Eurotiomycetes</taxon>
        <taxon>Chaetothyriomycetidae</taxon>
        <taxon>Chaetothyriales</taxon>
        <taxon>Trichomeriaceae</taxon>
        <taxon>Knufia</taxon>
    </lineage>
</organism>
<dbReference type="Proteomes" id="UP001316803">
    <property type="component" value="Unassembled WGS sequence"/>
</dbReference>
<evidence type="ECO:0000313" key="2">
    <source>
        <dbReference type="EMBL" id="KAK5948830.1"/>
    </source>
</evidence>
<feature type="compositionally biased region" description="Basic and acidic residues" evidence="1">
    <location>
        <begin position="78"/>
        <end position="87"/>
    </location>
</feature>
<reference evidence="2 3" key="1">
    <citation type="submission" date="2022-12" db="EMBL/GenBank/DDBJ databases">
        <title>Genomic features and morphological characterization of a novel Knufia sp. strain isolated from spacecraft assembly facility.</title>
        <authorList>
            <person name="Teixeira M."/>
            <person name="Chander A.M."/>
            <person name="Stajich J.E."/>
            <person name="Venkateswaran K."/>
        </authorList>
    </citation>
    <scope>NUCLEOTIDE SEQUENCE [LARGE SCALE GENOMIC DNA]</scope>
    <source>
        <strain evidence="2 3">FJI-L2-BK-P2</strain>
    </source>
</reference>
<proteinExistence type="predicted"/>
<sequence>MGEQVVLNHHSQPATPNGQRQAQDGQYYHQYLMPDDKQSNTSMTLPLRLSGQTFARISSDLSQAPPVPQNSVPVDASSKQDDARDVHVQTRKRTWADTETQVVDVERAAKKLNLGVPEREGELHIRDGRAEMAALHPLFTRSRSTRELCWCYRWSASPRTDRRHLSGRNESVTAVESEPFVVIALPARVQRYIHEMRLQLTTARATIDWDKILQVYDQVMANNTRLQQEMMDEHQQKALSSNSDRAKGRIFLSIEDGKLRGFERHDGEGQTTSQPD</sequence>
<protein>
    <submittedName>
        <fullName evidence="2">Uncharacterized protein</fullName>
    </submittedName>
</protein>
<feature type="compositionally biased region" description="Polar residues" evidence="1">
    <location>
        <begin position="9"/>
        <end position="22"/>
    </location>
</feature>
<feature type="region of interest" description="Disordered" evidence="1">
    <location>
        <begin position="1"/>
        <end position="22"/>
    </location>
</feature>
<dbReference type="EMBL" id="JAKLMC020000042">
    <property type="protein sequence ID" value="KAK5948830.1"/>
    <property type="molecule type" value="Genomic_DNA"/>
</dbReference>